<comment type="caution">
    <text evidence="5">The sequence shown here is derived from an EMBL/GenBank/DDBJ whole genome shotgun (WGS) entry which is preliminary data.</text>
</comment>
<dbReference type="AlphaFoldDB" id="D1QT02"/>
<keyword evidence="4" id="KW-0732">Signal</keyword>
<dbReference type="InterPro" id="IPR051012">
    <property type="entry name" value="CellSynth/LPSAsmb/PSIAsmb"/>
</dbReference>
<dbReference type="SMART" id="SM00028">
    <property type="entry name" value="TPR"/>
    <property type="match status" value="5"/>
</dbReference>
<dbReference type="Proteomes" id="UP000004079">
    <property type="component" value="Unassembled WGS sequence"/>
</dbReference>
<dbReference type="HOGENOM" id="CLU_032900_2_0_10"/>
<dbReference type="Pfam" id="PF13176">
    <property type="entry name" value="TPR_7"/>
    <property type="match status" value="1"/>
</dbReference>
<protein>
    <submittedName>
        <fullName evidence="5">Tetratricopeptide repeat protein</fullName>
    </submittedName>
</protein>
<dbReference type="InterPro" id="IPR019734">
    <property type="entry name" value="TPR_rpt"/>
</dbReference>
<proteinExistence type="predicted"/>
<dbReference type="PANTHER" id="PTHR45586">
    <property type="entry name" value="TPR REPEAT-CONTAINING PROTEIN PA4667"/>
    <property type="match status" value="1"/>
</dbReference>
<reference evidence="5 6" key="1">
    <citation type="submission" date="2009-11" db="EMBL/GenBank/DDBJ databases">
        <authorList>
            <person name="Weinstock G."/>
            <person name="Sodergren E."/>
            <person name="Clifton S."/>
            <person name="Fulton L."/>
            <person name="Fulton B."/>
            <person name="Courtney L."/>
            <person name="Fronick C."/>
            <person name="Harrison M."/>
            <person name="Strong C."/>
            <person name="Farmer C."/>
            <person name="Delahaunty K."/>
            <person name="Markovic C."/>
            <person name="Hall O."/>
            <person name="Minx P."/>
            <person name="Tomlinson C."/>
            <person name="Mitreva M."/>
            <person name="Nelson J."/>
            <person name="Hou S."/>
            <person name="Wollam A."/>
            <person name="Pepin K.H."/>
            <person name="Johnson M."/>
            <person name="Bhonagiri V."/>
            <person name="Nash W.E."/>
            <person name="Warren W."/>
            <person name="Chinwalla A."/>
            <person name="Mardis E.R."/>
            <person name="Wilson R.K."/>
        </authorList>
    </citation>
    <scope>NUCLEOTIDE SEQUENCE [LARGE SCALE GENOMIC DNA]</scope>
    <source>
        <strain evidence="5 6">F0302</strain>
    </source>
</reference>
<evidence type="ECO:0000256" key="2">
    <source>
        <dbReference type="ARBA" id="ARBA00022803"/>
    </source>
</evidence>
<dbReference type="RefSeq" id="WP_004374019.1">
    <property type="nucleotide sequence ID" value="NZ_GG703886.1"/>
</dbReference>
<dbReference type="Gene3D" id="1.25.40.10">
    <property type="entry name" value="Tetratricopeptide repeat domain"/>
    <property type="match status" value="2"/>
</dbReference>
<keyword evidence="2 3" id="KW-0802">TPR repeat</keyword>
<evidence type="ECO:0000256" key="3">
    <source>
        <dbReference type="PROSITE-ProRule" id="PRU00339"/>
    </source>
</evidence>
<evidence type="ECO:0000256" key="4">
    <source>
        <dbReference type="SAM" id="SignalP"/>
    </source>
</evidence>
<accession>D1QT02</accession>
<gene>
    <name evidence="5" type="ORF">HMPREF0971_02124</name>
</gene>
<dbReference type="PANTHER" id="PTHR45586:SF1">
    <property type="entry name" value="LIPOPOLYSACCHARIDE ASSEMBLY PROTEIN B"/>
    <property type="match status" value="1"/>
</dbReference>
<dbReference type="STRING" id="649760.HMPREF0971_02124"/>
<organism evidence="5 6">
    <name type="scientific">Segatella oris F0302</name>
    <dbReference type="NCBI Taxonomy" id="649760"/>
    <lineage>
        <taxon>Bacteria</taxon>
        <taxon>Pseudomonadati</taxon>
        <taxon>Bacteroidota</taxon>
        <taxon>Bacteroidia</taxon>
        <taxon>Bacteroidales</taxon>
        <taxon>Prevotellaceae</taxon>
        <taxon>Segatella</taxon>
    </lineage>
</organism>
<dbReference type="Pfam" id="PF13181">
    <property type="entry name" value="TPR_8"/>
    <property type="match status" value="1"/>
</dbReference>
<dbReference type="InterPro" id="IPR011990">
    <property type="entry name" value="TPR-like_helical_dom_sf"/>
</dbReference>
<name>D1QT02_9BACT</name>
<dbReference type="EMBL" id="ACUZ02000035">
    <property type="protein sequence ID" value="EFB31581.1"/>
    <property type="molecule type" value="Genomic_DNA"/>
</dbReference>
<dbReference type="SUPFAM" id="SSF48452">
    <property type="entry name" value="TPR-like"/>
    <property type="match status" value="2"/>
</dbReference>
<feature type="chain" id="PRO_5003025127" evidence="4">
    <location>
        <begin position="21"/>
        <end position="475"/>
    </location>
</feature>
<evidence type="ECO:0000313" key="5">
    <source>
        <dbReference type="EMBL" id="EFB31581.1"/>
    </source>
</evidence>
<evidence type="ECO:0000256" key="1">
    <source>
        <dbReference type="ARBA" id="ARBA00022737"/>
    </source>
</evidence>
<feature type="repeat" description="TPR" evidence="3">
    <location>
        <begin position="428"/>
        <end position="461"/>
    </location>
</feature>
<feature type="signal peptide" evidence="4">
    <location>
        <begin position="1"/>
        <end position="20"/>
    </location>
</feature>
<evidence type="ECO:0000313" key="6">
    <source>
        <dbReference type="Proteomes" id="UP000004079"/>
    </source>
</evidence>
<sequence>MCKFKLLGFILWVAISSSFAQNPMQKGNIEEMVKLIKTNTDLAQSYAESAIKLDKGNTDMIAAIGSAYLQAGKIDEAEMYFNKAQRCYKITPKAINLGGDIARAKGWVDSAKYYYNRAIYFDRHDPEAYFKYADLVKFTDMPEAMRRLNLIKELRPDISIDGRVAELYYGAQKYDAAIASYEKQGLAKMTENELVHYAQSVLLSGNNKRALSIATKGNSIYPHNTDLLRVMLYCNTDLEHFNAALENAKELVDMNKDSAKIRYTDYLYYGYVLNGLDRTSEAIQKFEQARALAKDVPGINKDIANAYSKIGDYDNAIKYTRENLAKITDSTYDRSRDLFQLGLLYWRKATSNQTNGQMSEKSMEALKQAEKVFAEISRLRPDSYVGFYWRAKANALMDPKNERGLAKPYYLQAAELLERDGGDKDYMIECYKQLSYYYYTKKVMSQAVSYAEKIIKLEPDDSYAKQLLEMLSTKK</sequence>
<dbReference type="PROSITE" id="PS50005">
    <property type="entry name" value="TPR"/>
    <property type="match status" value="1"/>
</dbReference>
<keyword evidence="1" id="KW-0677">Repeat</keyword>